<dbReference type="STRING" id="7897.ENSLACP00000016392"/>
<dbReference type="Ensembl" id="ENSLACT00000016506.1">
    <property type="protein sequence ID" value="ENSLACP00000016392.1"/>
    <property type="gene ID" value="ENSLACG00000014442.1"/>
</dbReference>
<reference evidence="1" key="3">
    <citation type="submission" date="2025-09" db="UniProtKB">
        <authorList>
            <consortium name="Ensembl"/>
        </authorList>
    </citation>
    <scope>IDENTIFICATION</scope>
</reference>
<evidence type="ECO:0000313" key="2">
    <source>
        <dbReference type="Proteomes" id="UP000008672"/>
    </source>
</evidence>
<organism evidence="1 2">
    <name type="scientific">Latimeria chalumnae</name>
    <name type="common">Coelacanth</name>
    <dbReference type="NCBI Taxonomy" id="7897"/>
    <lineage>
        <taxon>Eukaryota</taxon>
        <taxon>Metazoa</taxon>
        <taxon>Chordata</taxon>
        <taxon>Craniata</taxon>
        <taxon>Vertebrata</taxon>
        <taxon>Euteleostomi</taxon>
        <taxon>Coelacanthiformes</taxon>
        <taxon>Coelacanthidae</taxon>
        <taxon>Latimeria</taxon>
    </lineage>
</organism>
<dbReference type="Proteomes" id="UP000008672">
    <property type="component" value="Unassembled WGS sequence"/>
</dbReference>
<accession>H3B3C1</accession>
<dbReference type="GeneTree" id="ENSGT00860000133854"/>
<keyword evidence="2" id="KW-1185">Reference proteome</keyword>
<sequence length="130" mass="14950">MFSLSLLSRGCGQVTKNNHEKLDVYFEPKDYFNWKSSQLVATHKPLSSVYCTYEHWNPALRKTFSTRKGALILYSEDLALSSWQPRGTSKGWRGHGSHRKKLKVQLHTLKDLTGAILAYGNKQVNRHMID</sequence>
<evidence type="ECO:0000313" key="1">
    <source>
        <dbReference type="Ensembl" id="ENSLACP00000016392.1"/>
    </source>
</evidence>
<dbReference type="eggNOG" id="KOG0181">
    <property type="taxonomic scope" value="Eukaryota"/>
</dbReference>
<dbReference type="HOGENOM" id="CLU_1953645_0_0_1"/>
<dbReference type="PANTHER" id="PTHR21937">
    <property type="entry name" value="CCDC66 DOMAIN-CONTAINING PROTEIN"/>
    <property type="match status" value="1"/>
</dbReference>
<dbReference type="EMBL" id="AFYH01065309">
    <property type="status" value="NOT_ANNOTATED_CDS"/>
    <property type="molecule type" value="Genomic_DNA"/>
</dbReference>
<dbReference type="InParanoid" id="H3B3C1"/>
<dbReference type="OMA" id="KWRHMAR"/>
<dbReference type="InterPro" id="IPR031440">
    <property type="entry name" value="DUF4670"/>
</dbReference>
<reference evidence="2" key="1">
    <citation type="submission" date="2011-08" db="EMBL/GenBank/DDBJ databases">
        <title>The draft genome of Latimeria chalumnae.</title>
        <authorList>
            <person name="Di Palma F."/>
            <person name="Alfoldi J."/>
            <person name="Johnson J."/>
            <person name="Berlin A."/>
            <person name="Gnerre S."/>
            <person name="Jaffe D."/>
            <person name="MacCallum I."/>
            <person name="Young S."/>
            <person name="Walker B.J."/>
            <person name="Lander E."/>
            <person name="Lindblad-Toh K."/>
        </authorList>
    </citation>
    <scope>NUCLEOTIDE SEQUENCE [LARGE SCALE GENOMIC DNA]</scope>
    <source>
        <strain evidence="2">Wild caught</strain>
    </source>
</reference>
<protein>
    <submittedName>
        <fullName evidence="1">Uncharacterized protein</fullName>
    </submittedName>
</protein>
<reference evidence="1" key="2">
    <citation type="submission" date="2025-08" db="UniProtKB">
        <authorList>
            <consortium name="Ensembl"/>
        </authorList>
    </citation>
    <scope>IDENTIFICATION</scope>
</reference>
<dbReference type="PANTHER" id="PTHR21937:SF5">
    <property type="entry name" value="GENE 973-RELATED"/>
    <property type="match status" value="1"/>
</dbReference>
<proteinExistence type="predicted"/>
<dbReference type="AlphaFoldDB" id="H3B3C1"/>
<name>H3B3C1_LATCH</name>